<comment type="caution">
    <text evidence="3">The sequence shown here is derived from an EMBL/GenBank/DDBJ whole genome shotgun (WGS) entry which is preliminary data.</text>
</comment>
<evidence type="ECO:0000259" key="2">
    <source>
        <dbReference type="PROSITE" id="PS50097"/>
    </source>
</evidence>
<dbReference type="EMBL" id="CAJVPY010014485">
    <property type="protein sequence ID" value="CAG8746826.1"/>
    <property type="molecule type" value="Genomic_DNA"/>
</dbReference>
<feature type="region of interest" description="Disordered" evidence="1">
    <location>
        <begin position="227"/>
        <end position="284"/>
    </location>
</feature>
<feature type="domain" description="BTB" evidence="2">
    <location>
        <begin position="17"/>
        <end position="48"/>
    </location>
</feature>
<evidence type="ECO:0000313" key="3">
    <source>
        <dbReference type="EMBL" id="CAG8746826.1"/>
    </source>
</evidence>
<protein>
    <submittedName>
        <fullName evidence="3">12680_t:CDS:1</fullName>
    </submittedName>
</protein>
<dbReference type="OrthoDB" id="2316821at2759"/>
<feature type="compositionally biased region" description="Acidic residues" evidence="1">
    <location>
        <begin position="271"/>
        <end position="284"/>
    </location>
</feature>
<dbReference type="PROSITE" id="PS50097">
    <property type="entry name" value="BTB"/>
    <property type="match status" value="1"/>
</dbReference>
<proteinExistence type="predicted"/>
<evidence type="ECO:0000256" key="1">
    <source>
        <dbReference type="SAM" id="MobiDB-lite"/>
    </source>
</evidence>
<dbReference type="SUPFAM" id="SSF54695">
    <property type="entry name" value="POZ domain"/>
    <property type="match status" value="1"/>
</dbReference>
<name>A0A9N9ISL4_9GLOM</name>
<dbReference type="Gene3D" id="3.30.710.10">
    <property type="entry name" value="Potassium Channel Kv1.1, Chain A"/>
    <property type="match status" value="1"/>
</dbReference>
<dbReference type="InterPro" id="IPR011333">
    <property type="entry name" value="SKP1/BTB/POZ_sf"/>
</dbReference>
<feature type="compositionally biased region" description="Acidic residues" evidence="1">
    <location>
        <begin position="235"/>
        <end position="250"/>
    </location>
</feature>
<dbReference type="PANTHER" id="PTHR24413">
    <property type="entry name" value="SPECKLE-TYPE POZ PROTEIN"/>
    <property type="match status" value="1"/>
</dbReference>
<dbReference type="AlphaFoldDB" id="A0A9N9ISL4"/>
<gene>
    <name evidence="3" type="ORF">DERYTH_LOCUS16508</name>
</gene>
<dbReference type="InterPro" id="IPR000210">
    <property type="entry name" value="BTB/POZ_dom"/>
</dbReference>
<accession>A0A9N9ISL4</accession>
<sequence>MDPLPKIRSLLNDKTTSDLIIRIDGKIYYAHKIVLLLKSEYFCKIFSEYKGKYFDFSCSKESVYSVWYEYNKDATETGENGENSNNFSVKRDQKNVEIYYDYEIFGQFLAYCYGWPIQQRTTDELFAIAYLAKKFGAPELTKLIDCLLKILPKSWKSGDNTWEVGLMVSKWLNLDQTRLAILKFLVNCLSNADNKTITERIIMKLEKDDLKEVEQLMMEVYGKLNENTTEKEGCDDSEDSTESDSSESETDETKKLGNNTSNIAHKKETTQEGEESSSESSDESILETYLQNAGKFASYQGFLTLNRALDNSVKSGMILEEYVCHSKIYNLSIYGDPTQHHKAFSPSPSDNEGVRVNYYYVALLAITYYFSKDFRTYWEEIIEERKKNCVKRAFRSKTLDIYEVVSVNVGEEIVSECQSSKKTRSGRKIANYREESSSLSEGNNLDEIDVFFRKNSSGRQSTFISKLEAENSES</sequence>
<dbReference type="Proteomes" id="UP000789405">
    <property type="component" value="Unassembled WGS sequence"/>
</dbReference>
<dbReference type="Pfam" id="PF00651">
    <property type="entry name" value="BTB"/>
    <property type="match status" value="1"/>
</dbReference>
<organism evidence="3 4">
    <name type="scientific">Dentiscutata erythropus</name>
    <dbReference type="NCBI Taxonomy" id="1348616"/>
    <lineage>
        <taxon>Eukaryota</taxon>
        <taxon>Fungi</taxon>
        <taxon>Fungi incertae sedis</taxon>
        <taxon>Mucoromycota</taxon>
        <taxon>Glomeromycotina</taxon>
        <taxon>Glomeromycetes</taxon>
        <taxon>Diversisporales</taxon>
        <taxon>Gigasporaceae</taxon>
        <taxon>Dentiscutata</taxon>
    </lineage>
</organism>
<reference evidence="3" key="1">
    <citation type="submission" date="2021-06" db="EMBL/GenBank/DDBJ databases">
        <authorList>
            <person name="Kallberg Y."/>
            <person name="Tangrot J."/>
            <person name="Rosling A."/>
        </authorList>
    </citation>
    <scope>NUCLEOTIDE SEQUENCE</scope>
    <source>
        <strain evidence="3">MA453B</strain>
    </source>
</reference>
<evidence type="ECO:0000313" key="4">
    <source>
        <dbReference type="Proteomes" id="UP000789405"/>
    </source>
</evidence>
<dbReference type="SMART" id="SM00225">
    <property type="entry name" value="BTB"/>
    <property type="match status" value="1"/>
</dbReference>
<keyword evidence="4" id="KW-1185">Reference proteome</keyword>